<keyword evidence="3" id="KW-1185">Reference proteome</keyword>
<dbReference type="PROSITE" id="PS51819">
    <property type="entry name" value="VOC"/>
    <property type="match status" value="1"/>
</dbReference>
<comment type="caution">
    <text evidence="2">The sequence shown here is derived from an EMBL/GenBank/DDBJ whole genome shotgun (WGS) entry which is preliminary data.</text>
</comment>
<evidence type="ECO:0000313" key="3">
    <source>
        <dbReference type="Proteomes" id="UP000271031"/>
    </source>
</evidence>
<organism evidence="2 3">
    <name type="scientific">Brevibacillus fluminis</name>
    <dbReference type="NCBI Taxonomy" id="511487"/>
    <lineage>
        <taxon>Bacteria</taxon>
        <taxon>Bacillati</taxon>
        <taxon>Bacillota</taxon>
        <taxon>Bacilli</taxon>
        <taxon>Bacillales</taxon>
        <taxon>Paenibacillaceae</taxon>
        <taxon>Brevibacillus</taxon>
    </lineage>
</organism>
<evidence type="ECO:0000313" key="2">
    <source>
        <dbReference type="EMBL" id="RNB78446.1"/>
    </source>
</evidence>
<dbReference type="SUPFAM" id="SSF54593">
    <property type="entry name" value="Glyoxalase/Bleomycin resistance protein/Dihydroxybiphenyl dioxygenase"/>
    <property type="match status" value="1"/>
</dbReference>
<dbReference type="InterPro" id="IPR029068">
    <property type="entry name" value="Glyas_Bleomycin-R_OHBP_Dase"/>
</dbReference>
<evidence type="ECO:0000259" key="1">
    <source>
        <dbReference type="PROSITE" id="PS51819"/>
    </source>
</evidence>
<reference evidence="2 3" key="1">
    <citation type="submission" date="2018-10" db="EMBL/GenBank/DDBJ databases">
        <title>Phylogenomics of Brevibacillus.</title>
        <authorList>
            <person name="Dunlap C."/>
        </authorList>
    </citation>
    <scope>NUCLEOTIDE SEQUENCE [LARGE SCALE GENOMIC DNA]</scope>
    <source>
        <strain evidence="2 3">JCM 15716</strain>
    </source>
</reference>
<keyword evidence="2" id="KW-0560">Oxidoreductase</keyword>
<dbReference type="InterPro" id="IPR037523">
    <property type="entry name" value="VOC_core"/>
</dbReference>
<dbReference type="RefSeq" id="WP_122921725.1">
    <property type="nucleotide sequence ID" value="NZ_RHHQ01000035.1"/>
</dbReference>
<dbReference type="AlphaFoldDB" id="A0A3M8CRN5"/>
<dbReference type="OrthoDB" id="2703022at2"/>
<feature type="domain" description="VOC" evidence="1">
    <location>
        <begin position="3"/>
        <end position="111"/>
    </location>
</feature>
<dbReference type="GO" id="GO:0051213">
    <property type="term" value="F:dioxygenase activity"/>
    <property type="evidence" value="ECO:0007669"/>
    <property type="project" value="UniProtKB-KW"/>
</dbReference>
<accession>A0A3M8CRN5</accession>
<proteinExistence type="predicted"/>
<keyword evidence="2" id="KW-0223">Dioxygenase</keyword>
<gene>
    <name evidence="2" type="ORF">EDM56_30640</name>
</gene>
<name>A0A3M8CRN5_9BACL</name>
<dbReference type="Proteomes" id="UP000271031">
    <property type="component" value="Unassembled WGS sequence"/>
</dbReference>
<protein>
    <submittedName>
        <fullName evidence="2">Glyoxalase/bleomycin resistance/dioxygenase family protein</fullName>
    </submittedName>
</protein>
<dbReference type="EMBL" id="RHHQ01000035">
    <property type="protein sequence ID" value="RNB78446.1"/>
    <property type="molecule type" value="Genomic_DNA"/>
</dbReference>
<dbReference type="Gene3D" id="3.10.180.10">
    <property type="entry name" value="2,3-Dihydroxybiphenyl 1,2-Dioxygenase, domain 1"/>
    <property type="match status" value="1"/>
</dbReference>
<sequence>MMKITELTLYTDRLEQAKQFYTKVLELELLAEEADSFTVTIGWTALRFAAVRDQSRPFYHMAFNIPENKVEEARVGLIMHEEDPLIYFESWNAHSLYFSDAAGNLIELIARHNLENANDTPFSSRDFLCVSEIGLPVEDVLDTVEDLEIGLGIGPWRGPTASFTPMGDEDGLLILVAFGRTWFMSDVQARFQPAAVTIHGNRDQDVHLRGYEFHMVAADVHA</sequence>